<evidence type="ECO:0000313" key="2">
    <source>
        <dbReference type="EMBL" id="KLO14603.1"/>
    </source>
</evidence>
<dbReference type="GO" id="GO:0030466">
    <property type="term" value="P:silent mating-type cassette heterochromatin formation"/>
    <property type="evidence" value="ECO:0007669"/>
    <property type="project" value="TreeGrafter"/>
</dbReference>
<dbReference type="Proteomes" id="UP000053477">
    <property type="component" value="Unassembled WGS sequence"/>
</dbReference>
<name>A0A0H2RYN5_9AGAM</name>
<proteinExistence type="predicted"/>
<dbReference type="GO" id="GO:0033553">
    <property type="term" value="C:rDNA heterochromatin"/>
    <property type="evidence" value="ECO:0007669"/>
    <property type="project" value="TreeGrafter"/>
</dbReference>
<organism evidence="2 3">
    <name type="scientific">Schizopora paradoxa</name>
    <dbReference type="NCBI Taxonomy" id="27342"/>
    <lineage>
        <taxon>Eukaryota</taxon>
        <taxon>Fungi</taxon>
        <taxon>Dikarya</taxon>
        <taxon>Basidiomycota</taxon>
        <taxon>Agaricomycotina</taxon>
        <taxon>Agaricomycetes</taxon>
        <taxon>Hymenochaetales</taxon>
        <taxon>Schizoporaceae</taxon>
        <taxon>Schizopora</taxon>
    </lineage>
</organism>
<dbReference type="InterPro" id="IPR031915">
    <property type="entry name" value="Clr2_N"/>
</dbReference>
<dbReference type="PANTHER" id="PTHR38046">
    <property type="entry name" value="CRYPTIC LOCI REGULATOR 2"/>
    <property type="match status" value="1"/>
</dbReference>
<dbReference type="OrthoDB" id="3232761at2759"/>
<sequence>MELLPNVTPGTQFTLDEFPKNYKLYVHLKGDKDHPRKDYYLIGSQWVRKFRSPEEFVFHAKWLAFNGPLDVRGRPACACKYCGGSDQTEIGNYLDKKVGYSASHHGPFKPTRRRNSVEEKPILFKDYTRLRETAQDIKPGLHVIKDEEF</sequence>
<dbReference type="InParanoid" id="A0A0H2RYN5"/>
<dbReference type="STRING" id="27342.A0A0H2RYN5"/>
<dbReference type="InterPro" id="IPR038986">
    <property type="entry name" value="Clr2"/>
</dbReference>
<keyword evidence="3" id="KW-1185">Reference proteome</keyword>
<reference evidence="2 3" key="1">
    <citation type="submission" date="2015-04" db="EMBL/GenBank/DDBJ databases">
        <title>Complete genome sequence of Schizopora paradoxa KUC8140, a cosmopolitan wood degrader in East Asia.</title>
        <authorList>
            <consortium name="DOE Joint Genome Institute"/>
            <person name="Min B."/>
            <person name="Park H."/>
            <person name="Jang Y."/>
            <person name="Kim J.-J."/>
            <person name="Kim K.H."/>
            <person name="Pangilinan J."/>
            <person name="Lipzen A."/>
            <person name="Riley R."/>
            <person name="Grigoriev I.V."/>
            <person name="Spatafora J.W."/>
            <person name="Choi I.-G."/>
        </authorList>
    </citation>
    <scope>NUCLEOTIDE SEQUENCE [LARGE SCALE GENOMIC DNA]</scope>
    <source>
        <strain evidence="2 3">KUC8140</strain>
    </source>
</reference>
<dbReference type="EMBL" id="KQ085941">
    <property type="protein sequence ID" value="KLO14603.1"/>
    <property type="molecule type" value="Genomic_DNA"/>
</dbReference>
<accession>A0A0H2RYN5</accession>
<gene>
    <name evidence="2" type="ORF">SCHPADRAFT_903136</name>
</gene>
<evidence type="ECO:0000313" key="3">
    <source>
        <dbReference type="Proteomes" id="UP000053477"/>
    </source>
</evidence>
<dbReference type="GO" id="GO:0031934">
    <property type="term" value="C:mating-type region heterochromatin"/>
    <property type="evidence" value="ECO:0007669"/>
    <property type="project" value="TreeGrafter"/>
</dbReference>
<dbReference type="Pfam" id="PF16761">
    <property type="entry name" value="Clr2_transil"/>
    <property type="match status" value="1"/>
</dbReference>
<evidence type="ECO:0000259" key="1">
    <source>
        <dbReference type="Pfam" id="PF16761"/>
    </source>
</evidence>
<dbReference type="AlphaFoldDB" id="A0A0H2RYN5"/>
<dbReference type="GO" id="GO:0070824">
    <property type="term" value="C:SHREC complex"/>
    <property type="evidence" value="ECO:0007669"/>
    <property type="project" value="InterPro"/>
</dbReference>
<dbReference type="PANTHER" id="PTHR38046:SF1">
    <property type="entry name" value="CRYPTIC LOCI REGULATOR 2"/>
    <property type="match status" value="1"/>
</dbReference>
<feature type="domain" description="Cryptic loci regulator 2 N-terminal" evidence="1">
    <location>
        <begin position="13"/>
        <end position="82"/>
    </location>
</feature>
<protein>
    <recommendedName>
        <fullName evidence="1">Cryptic loci regulator 2 N-terminal domain-containing protein</fullName>
    </recommendedName>
</protein>